<dbReference type="Proteomes" id="UP000290572">
    <property type="component" value="Unassembled WGS sequence"/>
</dbReference>
<reference evidence="2 4" key="1">
    <citation type="submission" date="2018-03" db="EMBL/GenBank/DDBJ databases">
        <title>Draft genome sequence of Rohu Carp (Labeo rohita).</title>
        <authorList>
            <person name="Das P."/>
            <person name="Kushwaha B."/>
            <person name="Joshi C.G."/>
            <person name="Kumar D."/>
            <person name="Nagpure N.S."/>
            <person name="Sahoo L."/>
            <person name="Das S.P."/>
            <person name="Bit A."/>
            <person name="Patnaik S."/>
            <person name="Meher P.K."/>
            <person name="Jayasankar P."/>
            <person name="Koringa P.G."/>
            <person name="Patel N.V."/>
            <person name="Hinsu A.T."/>
            <person name="Kumar R."/>
            <person name="Pandey M."/>
            <person name="Agarwal S."/>
            <person name="Srivastava S."/>
            <person name="Singh M."/>
            <person name="Iquebal M.A."/>
            <person name="Jaiswal S."/>
            <person name="Angadi U.B."/>
            <person name="Kumar N."/>
            <person name="Raza M."/>
            <person name="Shah T.M."/>
            <person name="Rai A."/>
            <person name="Jena J.K."/>
        </authorList>
    </citation>
    <scope>NUCLEOTIDE SEQUENCE [LARGE SCALE GENOMIC DNA]</scope>
    <source>
        <strain evidence="2">DASCIFA01</strain>
        <tissue evidence="2">Testis</tissue>
    </source>
</reference>
<feature type="region of interest" description="Disordered" evidence="1">
    <location>
        <begin position="183"/>
        <end position="259"/>
    </location>
</feature>
<dbReference type="EMBL" id="QBIY01013466">
    <property type="protein sequence ID" value="RXN03967.1"/>
    <property type="molecule type" value="Genomic_DNA"/>
</dbReference>
<sequence>MFQHVLCDDRVVGHHEFVTALRRDLSTAAEIARKHSLKEQNRHAILYNRKVKGTPLAVGDRVLLANRGVKGMKKVADKWDSVLYEVQSVKPEINVYRIKDAQTGREKVVHRNLLLPVNFLSWNDDDEEESVQSNSTCATRGSALDSALMNDTDPVSKTSDWLLQMDGTHERDEMQNTNCDEASDLHDETASGCSDNDQCSLEPEHVPEPAKSTESLPVTEPNDSSSCEQEPEQSSPCHLRTAHTHKPHNHTIREIGQAS</sequence>
<evidence type="ECO:0000313" key="3">
    <source>
        <dbReference type="EMBL" id="RXN09684.1"/>
    </source>
</evidence>
<comment type="caution">
    <text evidence="2">The sequence shown here is derived from an EMBL/GenBank/DDBJ whole genome shotgun (WGS) entry which is preliminary data.</text>
</comment>
<proteinExistence type="predicted"/>
<organism evidence="2 4">
    <name type="scientific">Labeo rohita</name>
    <name type="common">Indian major carp</name>
    <name type="synonym">Cyprinus rohita</name>
    <dbReference type="NCBI Taxonomy" id="84645"/>
    <lineage>
        <taxon>Eukaryota</taxon>
        <taxon>Metazoa</taxon>
        <taxon>Chordata</taxon>
        <taxon>Craniata</taxon>
        <taxon>Vertebrata</taxon>
        <taxon>Euteleostomi</taxon>
        <taxon>Actinopterygii</taxon>
        <taxon>Neopterygii</taxon>
        <taxon>Teleostei</taxon>
        <taxon>Ostariophysi</taxon>
        <taxon>Cypriniformes</taxon>
        <taxon>Cyprinidae</taxon>
        <taxon>Labeoninae</taxon>
        <taxon>Labeonini</taxon>
        <taxon>Labeo</taxon>
    </lineage>
</organism>
<gene>
    <name evidence="3" type="ORF">ROHU_031351</name>
    <name evidence="2" type="ORF">ROHU_034291</name>
</gene>
<accession>A0A498LE02</accession>
<evidence type="ECO:0000313" key="4">
    <source>
        <dbReference type="Proteomes" id="UP000290572"/>
    </source>
</evidence>
<dbReference type="STRING" id="84645.A0A498LE02"/>
<feature type="compositionally biased region" description="Low complexity" evidence="1">
    <location>
        <begin position="224"/>
        <end position="237"/>
    </location>
</feature>
<dbReference type="AlphaFoldDB" id="A0A498LE02"/>
<name>A0A498LE02_LABRO</name>
<evidence type="ECO:0000313" key="2">
    <source>
        <dbReference type="EMBL" id="RXN03967.1"/>
    </source>
</evidence>
<feature type="compositionally biased region" description="Basic residues" evidence="1">
    <location>
        <begin position="240"/>
        <end position="250"/>
    </location>
</feature>
<feature type="region of interest" description="Disordered" evidence="1">
    <location>
        <begin position="130"/>
        <end position="158"/>
    </location>
</feature>
<evidence type="ECO:0000256" key="1">
    <source>
        <dbReference type="SAM" id="MobiDB-lite"/>
    </source>
</evidence>
<keyword evidence="4" id="KW-1185">Reference proteome</keyword>
<dbReference type="EMBL" id="QBIY01013255">
    <property type="protein sequence ID" value="RXN09684.1"/>
    <property type="molecule type" value="Genomic_DNA"/>
</dbReference>
<protein>
    <submittedName>
        <fullName evidence="2">Retrovirus-related Pol polyprotein from transposon 412</fullName>
    </submittedName>
</protein>